<protein>
    <recommendedName>
        <fullName evidence="3">Esterase Ig-like N-terminal domain-containing protein</fullName>
    </recommendedName>
</protein>
<accession>A0A1I6KJQ5</accession>
<sequence length="580" mass="63845">MFNEKGKDGKRKVFLTATTAAMVLGLAACGSGSGVRNTEEAKSTESVQETAAANAAPDMDHVRSIQAYTDGTLYGTGLVEVEITYDDGVDLSKITPDSYVLEDRGSLNPEYGQILIDNVAVNGQVVTLKVSGASQATAANKLVYSGDAKEGNRERNAFGIYCTGDWYRDENGAIHYGKENSGEYLANETKMGYQARHSLELKLRHAGEPAEEAECLADEKGEYNSGSKWLRTVDRQFGEKGFKDLYDLKIPSTGADASDGTGDPYVQGYYYVPENYKPENGIIFTLQGQGISYWKLADGCDDKGTGIKYDTATTSWADTGAIVVNIHDRSTASHGGYEEKYDFVTDDVNVMKYFIDTYKITGNIAIQGNSRGTMASDAVIKALAGAKYNPAQQGAGWEGELTYELDKSVYDFDIDCYICQNGTFGGNIGNTGLPQFNDDAWEKVAATGLKVWAFDGEQDTNNIETVARYKEELKKAGRSDAWIEENVRLTGYTSDIFYAWGETDHSVTRMNGWYFDDQAYYGPDLTIDENGEIQYNTKLKDGDTYVLPARGKAAGTDKEGYEYRVYDDLFHDWALLPAEQ</sequence>
<dbReference type="SUPFAM" id="SSF53474">
    <property type="entry name" value="alpha/beta-Hydrolases"/>
    <property type="match status" value="1"/>
</dbReference>
<dbReference type="Proteomes" id="UP000214760">
    <property type="component" value="Unassembled WGS sequence"/>
</dbReference>
<dbReference type="RefSeq" id="WP_051684819.1">
    <property type="nucleotide sequence ID" value="NZ_FOZC01000022.1"/>
</dbReference>
<organism evidence="1 2">
    <name type="scientific">[Clostridium] aminophilum</name>
    <dbReference type="NCBI Taxonomy" id="1526"/>
    <lineage>
        <taxon>Bacteria</taxon>
        <taxon>Bacillati</taxon>
        <taxon>Bacillota</taxon>
        <taxon>Clostridia</taxon>
        <taxon>Lachnospirales</taxon>
        <taxon>Lachnospiraceae</taxon>
    </lineage>
</organism>
<name>A0A1I6KJQ5_9FIRM</name>
<dbReference type="InterPro" id="IPR029058">
    <property type="entry name" value="AB_hydrolase_fold"/>
</dbReference>
<dbReference type="PROSITE" id="PS51257">
    <property type="entry name" value="PROKAR_LIPOPROTEIN"/>
    <property type="match status" value="1"/>
</dbReference>
<evidence type="ECO:0008006" key="3">
    <source>
        <dbReference type="Google" id="ProtNLM"/>
    </source>
</evidence>
<dbReference type="EMBL" id="FOZC01000022">
    <property type="protein sequence ID" value="SFR91475.1"/>
    <property type="molecule type" value="Genomic_DNA"/>
</dbReference>
<dbReference type="AlphaFoldDB" id="A0A1I6KJQ5"/>
<reference evidence="1 2" key="1">
    <citation type="submission" date="2016-10" db="EMBL/GenBank/DDBJ databases">
        <authorList>
            <person name="de Groot N.N."/>
        </authorList>
    </citation>
    <scope>NUCLEOTIDE SEQUENCE [LARGE SCALE GENOMIC DNA]</scope>
    <source>
        <strain evidence="1 2">F</strain>
    </source>
</reference>
<evidence type="ECO:0000313" key="1">
    <source>
        <dbReference type="EMBL" id="SFR91475.1"/>
    </source>
</evidence>
<proteinExistence type="predicted"/>
<evidence type="ECO:0000313" key="2">
    <source>
        <dbReference type="Proteomes" id="UP000214760"/>
    </source>
</evidence>
<gene>
    <name evidence="1" type="ORF">SAMN02910262_02609</name>
</gene>